<evidence type="ECO:0000313" key="3">
    <source>
        <dbReference type="EMBL" id="CAF1414644.1"/>
    </source>
</evidence>
<dbReference type="Pfam" id="PF13676">
    <property type="entry name" value="TIR_2"/>
    <property type="match status" value="1"/>
</dbReference>
<feature type="domain" description="TIR" evidence="2">
    <location>
        <begin position="8"/>
        <end position="130"/>
    </location>
</feature>
<proteinExistence type="predicted"/>
<organism evidence="3 4">
    <name type="scientific">Adineta ricciae</name>
    <name type="common">Rotifer</name>
    <dbReference type="NCBI Taxonomy" id="249248"/>
    <lineage>
        <taxon>Eukaryota</taxon>
        <taxon>Metazoa</taxon>
        <taxon>Spiralia</taxon>
        <taxon>Gnathifera</taxon>
        <taxon>Rotifera</taxon>
        <taxon>Eurotatoria</taxon>
        <taxon>Bdelloidea</taxon>
        <taxon>Adinetida</taxon>
        <taxon>Adinetidae</taxon>
        <taxon>Adineta</taxon>
    </lineage>
</organism>
<sequence length="494" mass="57044">MTTKVKHIMFSYQWNSSVLVAKIYDYLSKTQSIPVWMDTHGGMTEYLSSSMAEGVENCCVLICFLTPEYQESMNCKKELTYASQLQKPIIPCLLGSNDKTKKWKPSQWLGLTITDLLYLNFTKINDENFEAKCRDLLDKINSVVGNSSSITLESESKANSKEEEEEQESDEEFHSSTSPSLSIIRQGPEIKNETLNLTSQTYSNEGDSFIHLRNQSSEIECNQDLYSRNNQFFNSFTLSRFLFHNTNSQESIAVLSLSAEYEDLSKDEEKTTWIPCQIKINNNEQLIQLDPNKLFLCSLTLKIQLTGQPGVDNQHRFRAHPLLPQPLRLRIRIEDTQMKHSSLIIEQINRPLILPTQDKLIDKFHLSLLNVLGFVSADDCSTDIRYFAFIYHFNDPDTDDPLIKFIFGCDLSCFHFSIWDKQKIKTLGKQAKKENRTELIVHEDIYSSIISCFALFDERSQLHGIRIIIKTSTSQTVQIIPLRPDEIFEKYHIF</sequence>
<accession>A0A815LXN1</accession>
<dbReference type="EMBL" id="CAJNOJ010000355">
    <property type="protein sequence ID" value="CAF1414644.1"/>
    <property type="molecule type" value="Genomic_DNA"/>
</dbReference>
<reference evidence="3" key="1">
    <citation type="submission" date="2021-02" db="EMBL/GenBank/DDBJ databases">
        <authorList>
            <person name="Nowell W R."/>
        </authorList>
    </citation>
    <scope>NUCLEOTIDE SEQUENCE</scope>
</reference>
<comment type="caution">
    <text evidence="3">The sequence shown here is derived from an EMBL/GenBank/DDBJ whole genome shotgun (WGS) entry which is preliminary data.</text>
</comment>
<dbReference type="OrthoDB" id="10047075at2759"/>
<dbReference type="PANTHER" id="PTHR46270">
    <property type="entry name" value="ARMADILLO-TYPE FOLD-RELATED"/>
    <property type="match status" value="1"/>
</dbReference>
<dbReference type="GO" id="GO:0007165">
    <property type="term" value="P:signal transduction"/>
    <property type="evidence" value="ECO:0007669"/>
    <property type="project" value="InterPro"/>
</dbReference>
<feature type="compositionally biased region" description="Acidic residues" evidence="1">
    <location>
        <begin position="162"/>
        <end position="171"/>
    </location>
</feature>
<feature type="region of interest" description="Disordered" evidence="1">
    <location>
        <begin position="151"/>
        <end position="185"/>
    </location>
</feature>
<gene>
    <name evidence="3" type="ORF">EDS130_LOCUS36994</name>
</gene>
<name>A0A815LXN1_ADIRI</name>
<evidence type="ECO:0000313" key="4">
    <source>
        <dbReference type="Proteomes" id="UP000663852"/>
    </source>
</evidence>
<protein>
    <recommendedName>
        <fullName evidence="2">TIR domain-containing protein</fullName>
    </recommendedName>
</protein>
<dbReference type="InterPro" id="IPR000157">
    <property type="entry name" value="TIR_dom"/>
</dbReference>
<dbReference type="Proteomes" id="UP000663852">
    <property type="component" value="Unassembled WGS sequence"/>
</dbReference>
<evidence type="ECO:0000256" key="1">
    <source>
        <dbReference type="SAM" id="MobiDB-lite"/>
    </source>
</evidence>
<dbReference type="Gene3D" id="3.40.50.10140">
    <property type="entry name" value="Toll/interleukin-1 receptor homology (TIR) domain"/>
    <property type="match status" value="1"/>
</dbReference>
<dbReference type="InterPro" id="IPR035897">
    <property type="entry name" value="Toll_tir_struct_dom_sf"/>
</dbReference>
<evidence type="ECO:0000259" key="2">
    <source>
        <dbReference type="Pfam" id="PF13676"/>
    </source>
</evidence>
<dbReference type="SUPFAM" id="SSF52200">
    <property type="entry name" value="Toll/Interleukin receptor TIR domain"/>
    <property type="match status" value="1"/>
</dbReference>
<dbReference type="AlphaFoldDB" id="A0A815LXN1"/>
<dbReference type="PANTHER" id="PTHR46270:SF2">
    <property type="entry name" value="TIR DOMAIN-CONTAINING PROTEIN"/>
    <property type="match status" value="1"/>
</dbReference>